<keyword evidence="2" id="KW-1185">Reference proteome</keyword>
<evidence type="ECO:0000313" key="2">
    <source>
        <dbReference type="Proteomes" id="UP000799754"/>
    </source>
</evidence>
<proteinExistence type="predicted"/>
<accession>A0ACB6RPV9</accession>
<organism evidence="1 2">
    <name type="scientific">Macroventuria anomochaeta</name>
    <dbReference type="NCBI Taxonomy" id="301207"/>
    <lineage>
        <taxon>Eukaryota</taxon>
        <taxon>Fungi</taxon>
        <taxon>Dikarya</taxon>
        <taxon>Ascomycota</taxon>
        <taxon>Pezizomycotina</taxon>
        <taxon>Dothideomycetes</taxon>
        <taxon>Pleosporomycetidae</taxon>
        <taxon>Pleosporales</taxon>
        <taxon>Pleosporineae</taxon>
        <taxon>Didymellaceae</taxon>
        <taxon>Macroventuria</taxon>
    </lineage>
</organism>
<evidence type="ECO:0000313" key="1">
    <source>
        <dbReference type="EMBL" id="KAF2623809.1"/>
    </source>
</evidence>
<name>A0ACB6RPV9_9PLEO</name>
<gene>
    <name evidence="1" type="ORF">BU25DRAFT_461607</name>
</gene>
<dbReference type="EMBL" id="MU006734">
    <property type="protein sequence ID" value="KAF2623809.1"/>
    <property type="molecule type" value="Genomic_DNA"/>
</dbReference>
<comment type="caution">
    <text evidence="1">The sequence shown here is derived from an EMBL/GenBank/DDBJ whole genome shotgun (WGS) entry which is preliminary data.</text>
</comment>
<protein>
    <submittedName>
        <fullName evidence="1">Uncharacterized protein</fullName>
    </submittedName>
</protein>
<reference evidence="1" key="1">
    <citation type="journal article" date="2020" name="Stud. Mycol.">
        <title>101 Dothideomycetes genomes: a test case for predicting lifestyles and emergence of pathogens.</title>
        <authorList>
            <person name="Haridas S."/>
            <person name="Albert R."/>
            <person name="Binder M."/>
            <person name="Bloem J."/>
            <person name="Labutti K."/>
            <person name="Salamov A."/>
            <person name="Andreopoulos B."/>
            <person name="Baker S."/>
            <person name="Barry K."/>
            <person name="Bills G."/>
            <person name="Bluhm B."/>
            <person name="Cannon C."/>
            <person name="Castanera R."/>
            <person name="Culley D."/>
            <person name="Daum C."/>
            <person name="Ezra D."/>
            <person name="Gonzalez J."/>
            <person name="Henrissat B."/>
            <person name="Kuo A."/>
            <person name="Liang C."/>
            <person name="Lipzen A."/>
            <person name="Lutzoni F."/>
            <person name="Magnuson J."/>
            <person name="Mondo S."/>
            <person name="Nolan M."/>
            <person name="Ohm R."/>
            <person name="Pangilinan J."/>
            <person name="Park H.-J."/>
            <person name="Ramirez L."/>
            <person name="Alfaro M."/>
            <person name="Sun H."/>
            <person name="Tritt A."/>
            <person name="Yoshinaga Y."/>
            <person name="Zwiers L.-H."/>
            <person name="Turgeon B."/>
            <person name="Goodwin S."/>
            <person name="Spatafora J."/>
            <person name="Crous P."/>
            <person name="Grigoriev I."/>
        </authorList>
    </citation>
    <scope>NUCLEOTIDE SEQUENCE</scope>
    <source>
        <strain evidence="1">CBS 525.71</strain>
    </source>
</reference>
<dbReference type="Proteomes" id="UP000799754">
    <property type="component" value="Unassembled WGS sequence"/>
</dbReference>
<sequence length="350" mass="39609">MPFRDRDWEDFQRDCDFFPAYTDYIFGMDARSEVADEPGLHPQIFEPPSLPPQRIYGLLPPVQYPVAYDPVRDETQPRPYTMPAPLPSLLRHESPVESLLPTPCPAPRSLPPAGPSMALLRPGELTADLSYSFIPQQERMIANKNITQAWSTINSDAVPAQKAKAVGYLKNMSRMAAIKKQEHQDRMYQDHAFAGLKAQETQAEEDAERQADMRHSGREGSAYSDRYPYNETRQAEAETECTAERVLADHEYAVRVISQLPAYVQSHLPQLWTCTEIIALQAPPADPVQLDVHRKTQQYLRSFKQSLPPKGRQWLDLVIDGMLKIRKQGGDPLTVLETMPSVQDMYGMGG</sequence>